<protein>
    <submittedName>
        <fullName evidence="2">Uncharacterized protein DUF2809</fullName>
    </submittedName>
</protein>
<evidence type="ECO:0000313" key="3">
    <source>
        <dbReference type="Proteomes" id="UP000252415"/>
    </source>
</evidence>
<evidence type="ECO:0000256" key="1">
    <source>
        <dbReference type="SAM" id="Phobius"/>
    </source>
</evidence>
<organism evidence="2 3">
    <name type="scientific">Paenibacillus prosopidis</name>
    <dbReference type="NCBI Taxonomy" id="630520"/>
    <lineage>
        <taxon>Bacteria</taxon>
        <taxon>Bacillati</taxon>
        <taxon>Bacillota</taxon>
        <taxon>Bacilli</taxon>
        <taxon>Bacillales</taxon>
        <taxon>Paenibacillaceae</taxon>
        <taxon>Paenibacillus</taxon>
    </lineage>
</organism>
<feature type="transmembrane region" description="Helical" evidence="1">
    <location>
        <begin position="58"/>
        <end position="78"/>
    </location>
</feature>
<dbReference type="Pfam" id="PF10990">
    <property type="entry name" value="DUF2809"/>
    <property type="match status" value="1"/>
</dbReference>
<comment type="caution">
    <text evidence="2">The sequence shown here is derived from an EMBL/GenBank/DDBJ whole genome shotgun (WGS) entry which is preliminary data.</text>
</comment>
<gene>
    <name evidence="2" type="ORF">DFP97_10878</name>
</gene>
<dbReference type="InterPro" id="IPR021257">
    <property type="entry name" value="DUF2809"/>
</dbReference>
<evidence type="ECO:0000313" key="2">
    <source>
        <dbReference type="EMBL" id="RCW47463.1"/>
    </source>
</evidence>
<keyword evidence="1" id="KW-1133">Transmembrane helix</keyword>
<keyword evidence="1" id="KW-0472">Membrane</keyword>
<dbReference type="AlphaFoldDB" id="A0A368W133"/>
<proteinExistence type="predicted"/>
<keyword evidence="1" id="KW-0812">Transmembrane</keyword>
<accession>A0A368W133</accession>
<feature type="transmembrane region" description="Helical" evidence="1">
    <location>
        <begin position="105"/>
        <end position="122"/>
    </location>
</feature>
<feature type="transmembrane region" description="Helical" evidence="1">
    <location>
        <begin position="35"/>
        <end position="53"/>
    </location>
</feature>
<reference evidence="2 3" key="1">
    <citation type="submission" date="2018-07" db="EMBL/GenBank/DDBJ databases">
        <title>Genomic Encyclopedia of Type Strains, Phase III (KMG-III): the genomes of soil and plant-associated and newly described type strains.</title>
        <authorList>
            <person name="Whitman W."/>
        </authorList>
    </citation>
    <scope>NUCLEOTIDE SEQUENCE [LARGE SCALE GENOMIC DNA]</scope>
    <source>
        <strain evidence="2 3">CECT 7506</strain>
    </source>
</reference>
<dbReference type="EMBL" id="QPJD01000008">
    <property type="protein sequence ID" value="RCW47463.1"/>
    <property type="molecule type" value="Genomic_DNA"/>
</dbReference>
<keyword evidence="3" id="KW-1185">Reference proteome</keyword>
<dbReference type="RefSeq" id="WP_245976224.1">
    <property type="nucleotide sequence ID" value="NZ_QPJD01000008.1"/>
</dbReference>
<dbReference type="Proteomes" id="UP000252415">
    <property type="component" value="Unassembled WGS sequence"/>
</dbReference>
<name>A0A368W133_9BACL</name>
<sequence>MKVKISYIIAVFIVMVIGLCSRTYAASLPVFVAEHFGDALWASMIYFGVRAVWSDKSFIWAGLISVVFCFGIEFSQFYQADWIKGIRSTKLGSLVLGRGFLTVDLVRYSAGILLSLMVDWYFRKRLAGR</sequence>